<dbReference type="GeneID" id="11532833"/>
<dbReference type="KEGG" id="tpf:TPHA_0I00870"/>
<dbReference type="CDD" id="cd01886">
    <property type="entry name" value="EF-G"/>
    <property type="match status" value="1"/>
</dbReference>
<dbReference type="InterPro" id="IPR031157">
    <property type="entry name" value="G_TR_CS"/>
</dbReference>
<dbReference type="CDD" id="cd03713">
    <property type="entry name" value="EFG_mtEFG_C"/>
    <property type="match status" value="1"/>
</dbReference>
<dbReference type="PROSITE" id="PS51722">
    <property type="entry name" value="G_TR_2"/>
    <property type="match status" value="1"/>
</dbReference>
<keyword evidence="4 5" id="KW-0342">GTP-binding</keyword>
<dbReference type="RefSeq" id="XP_003687027.1">
    <property type="nucleotide sequence ID" value="XM_003686979.1"/>
</dbReference>
<dbReference type="InterPro" id="IPR000640">
    <property type="entry name" value="EFG_V-like"/>
</dbReference>
<dbReference type="Gene3D" id="2.40.30.10">
    <property type="entry name" value="Translation factors"/>
    <property type="match status" value="1"/>
</dbReference>
<dbReference type="InterPro" id="IPR030851">
    <property type="entry name" value="EFG2"/>
</dbReference>
<feature type="binding site" evidence="5">
    <location>
        <begin position="99"/>
        <end position="103"/>
    </location>
    <ligand>
        <name>GTP</name>
        <dbReference type="ChEBI" id="CHEBI:37565"/>
    </ligand>
</feature>
<dbReference type="GO" id="GO:0003924">
    <property type="term" value="F:GTPase activity"/>
    <property type="evidence" value="ECO:0007669"/>
    <property type="project" value="UniProtKB-UniRule"/>
</dbReference>
<dbReference type="OMA" id="GPQFTFP"/>
<dbReference type="FunFam" id="3.40.50.300:FF:000514">
    <property type="entry name" value="Ribosome-releasing factor 2, mitochondrial"/>
    <property type="match status" value="1"/>
</dbReference>
<comment type="function">
    <text evidence="5">Mitochondrial GTPase that mediates the disassembly of ribosomes from messenger RNA at the termination of mitochondrial protein biosynthesis. Not involved in the GTP-dependent ribosomal translocation step during translation elongation.</text>
</comment>
<gene>
    <name evidence="7" type="primary">TPHA0I00870</name>
    <name evidence="5" type="synonym">MEF2</name>
    <name evidence="7" type="ordered locus">TPHA_0I00870</name>
</gene>
<dbReference type="STRING" id="1071381.G8BXG5"/>
<protein>
    <recommendedName>
        <fullName evidence="5">Ribosome-releasing factor 2, mitochondrial</fullName>
        <shortName evidence="5">RRF2mt</shortName>
    </recommendedName>
    <alternativeName>
        <fullName evidence="5">Elongation factor G 2, mitochondrial</fullName>
        <shortName evidence="5">EF-G2mt</shortName>
        <shortName evidence="5">mEF-G 2</shortName>
    </alternativeName>
</protein>
<reference evidence="7 8" key="1">
    <citation type="journal article" date="2011" name="Proc. Natl. Acad. Sci. U.S.A.">
        <title>Evolutionary erosion of yeast sex chromosomes by mating-type switching accidents.</title>
        <authorList>
            <person name="Gordon J.L."/>
            <person name="Armisen D."/>
            <person name="Proux-Wera E."/>
            <person name="Oheigeartaigh S.S."/>
            <person name="Byrne K.P."/>
            <person name="Wolfe K.H."/>
        </authorList>
    </citation>
    <scope>NUCLEOTIDE SEQUENCE [LARGE SCALE GENOMIC DNA]</scope>
    <source>
        <strain evidence="8">ATCC 24235 / CBS 4417 / NBRC 1672 / NRRL Y-8282 / UCD 70-5</strain>
    </source>
</reference>
<dbReference type="InterPro" id="IPR053905">
    <property type="entry name" value="EF-G-like_DII"/>
</dbReference>
<dbReference type="AlphaFoldDB" id="G8BXG5"/>
<dbReference type="GO" id="GO:0005759">
    <property type="term" value="C:mitochondrial matrix"/>
    <property type="evidence" value="ECO:0007669"/>
    <property type="project" value="UniProtKB-ARBA"/>
</dbReference>
<sequence>MKGVFNLSLGRCSLRMLSTGSNGLSRIRNIGIIAHIDAGKTTTTETMLYYSGKINRIGNVDQGDTVTDFLPQERERGITIQSAAITFNWQNNYKINLIDTPGHADFTFEVIKSLKVLDGCVTILDAVAGVEAQTEKVWKQSTGLPKICFINKMDRIGAGFSRTVKEVIVKLKQRVAVINTPLFRTTTINGMKEDIFNGVLDIVNMKKITWDSENPDDIKIEDVTGTINKDLYETLSRSRESLIEKLGEFDENIISYFLEEAEGDYFKVPPSILNESIRKATLAGYVTPVLCGSSFKHIGVQPLLDAIVSYLPSPIEARPPEVNNKSMKLVIDPSNGMVFDNNKNISVALVFKVIRDKIRGMMAFVRVYSGSLKNGHTVLNSSSKKSFKIGKPVLMNANIPEDVQVLHTGEIGVLTGTSIIGNLETGDTLISDSIRKSGINASNKELLDLKINPIIVPPPVFSVVVEPKTLGNKASMEASLQALIMEDPSLHVTRDEESGQTMLSGMGVLHLEIARDKLLNELSADVNIGKLMVSYKETLETPTDIAEYVDDKGYSLSVKVEPVLCDNDHKTQFTVNKIIEKPGEIWYPLGIDNNYLIIEKNNLTEARNLKFWPYLMSYDMILNALSSSSIAALQYGGKLGNFPLFSCAIRVSGDINIPKDVSKPNELLSISRKLILKTLNQLNENSFSVLEPIMKIEVTIPQKAMGNVMQDLTGSRKAIILSIDDETEIIDGKNGSNVEFKELAENEYLPSDITLKNANLNDDSSNLKIIKASAPVKEMMSYSTKLRGLTEGRGSVYSTYHGMEKVPCDHLESILNE</sequence>
<evidence type="ECO:0000256" key="3">
    <source>
        <dbReference type="ARBA" id="ARBA00023128"/>
    </source>
</evidence>
<accession>G8BXG5</accession>
<dbReference type="InterPro" id="IPR027417">
    <property type="entry name" value="P-loop_NTPase"/>
</dbReference>
<evidence type="ECO:0000256" key="2">
    <source>
        <dbReference type="ARBA" id="ARBA00022917"/>
    </source>
</evidence>
<dbReference type="Pfam" id="PF14492">
    <property type="entry name" value="EFG_III"/>
    <property type="match status" value="1"/>
</dbReference>
<dbReference type="Gene3D" id="3.40.50.300">
    <property type="entry name" value="P-loop containing nucleotide triphosphate hydrolases"/>
    <property type="match status" value="1"/>
</dbReference>
<dbReference type="InterPro" id="IPR041095">
    <property type="entry name" value="EFG_II"/>
</dbReference>
<dbReference type="Gene3D" id="3.30.70.240">
    <property type="match status" value="1"/>
</dbReference>
<dbReference type="InterPro" id="IPR009000">
    <property type="entry name" value="Transl_B-barrel_sf"/>
</dbReference>
<dbReference type="GO" id="GO:0032790">
    <property type="term" value="P:ribosome disassembly"/>
    <property type="evidence" value="ECO:0007669"/>
    <property type="project" value="UniProtKB-UniRule"/>
</dbReference>
<dbReference type="GO" id="GO:0005525">
    <property type="term" value="F:GTP binding"/>
    <property type="evidence" value="ECO:0007669"/>
    <property type="project" value="UniProtKB-UniRule"/>
</dbReference>
<dbReference type="SUPFAM" id="SSF52540">
    <property type="entry name" value="P-loop containing nucleoside triphosphate hydrolases"/>
    <property type="match status" value="1"/>
</dbReference>
<dbReference type="InterPro" id="IPR000795">
    <property type="entry name" value="T_Tr_GTP-bd_dom"/>
</dbReference>
<evidence type="ECO:0000256" key="5">
    <source>
        <dbReference type="HAMAP-Rule" id="MF_03059"/>
    </source>
</evidence>
<dbReference type="Gene3D" id="3.30.70.870">
    <property type="entry name" value="Elongation Factor G (Translational Gtpase), domain 3"/>
    <property type="match status" value="1"/>
</dbReference>
<evidence type="ECO:0000313" key="8">
    <source>
        <dbReference type="Proteomes" id="UP000005666"/>
    </source>
</evidence>
<evidence type="ECO:0000256" key="1">
    <source>
        <dbReference type="ARBA" id="ARBA00022741"/>
    </source>
</evidence>
<dbReference type="SUPFAM" id="SSF50447">
    <property type="entry name" value="Translation proteins"/>
    <property type="match status" value="1"/>
</dbReference>
<dbReference type="SUPFAM" id="SSF54980">
    <property type="entry name" value="EF-G C-terminal domain-like"/>
    <property type="match status" value="2"/>
</dbReference>
<dbReference type="InterPro" id="IPR035647">
    <property type="entry name" value="EFG_III/V"/>
</dbReference>
<dbReference type="PRINTS" id="PR00315">
    <property type="entry name" value="ELONGATNFCT"/>
</dbReference>
<dbReference type="PANTHER" id="PTHR43261">
    <property type="entry name" value="TRANSLATION ELONGATION FACTOR G-RELATED"/>
    <property type="match status" value="1"/>
</dbReference>
<keyword evidence="8" id="KW-1185">Reference proteome</keyword>
<comment type="similarity">
    <text evidence="5">Belongs to the TRAFAC class translation factor GTPase superfamily. Classic translation factor GTPase family. EF-G/EF-2 subfamily.</text>
</comment>
<dbReference type="SMART" id="SM00838">
    <property type="entry name" value="EFG_C"/>
    <property type="match status" value="1"/>
</dbReference>
<keyword evidence="3 5" id="KW-0496">Mitochondrion</keyword>
<keyword evidence="1 5" id="KW-0547">Nucleotide-binding</keyword>
<evidence type="ECO:0000259" key="6">
    <source>
        <dbReference type="PROSITE" id="PS51722"/>
    </source>
</evidence>
<dbReference type="EMBL" id="HE612864">
    <property type="protein sequence ID" value="CCE64593.1"/>
    <property type="molecule type" value="Genomic_DNA"/>
</dbReference>
<dbReference type="InterPro" id="IPR005225">
    <property type="entry name" value="Small_GTP-bd"/>
</dbReference>
<dbReference type="Proteomes" id="UP000005666">
    <property type="component" value="Chromosome 9"/>
</dbReference>
<dbReference type="InterPro" id="IPR035649">
    <property type="entry name" value="EFG_V"/>
</dbReference>
<dbReference type="Pfam" id="PF22042">
    <property type="entry name" value="EF-G_D2"/>
    <property type="match status" value="1"/>
</dbReference>
<name>G8BXG5_TETPH</name>
<keyword evidence="2 5" id="KW-0648">Protein biosynthesis</keyword>
<dbReference type="HOGENOM" id="CLU_002794_4_1_1"/>
<dbReference type="OrthoDB" id="198619at2759"/>
<dbReference type="Pfam" id="PF00679">
    <property type="entry name" value="EFG_C"/>
    <property type="match status" value="2"/>
</dbReference>
<dbReference type="GO" id="GO:0032543">
    <property type="term" value="P:mitochondrial translation"/>
    <property type="evidence" value="ECO:0007669"/>
    <property type="project" value="UniProtKB-UniRule"/>
</dbReference>
<proteinExistence type="inferred from homology"/>
<comment type="subcellular location">
    <subcellularLocation>
        <location evidence="5">Mitochondrion</location>
    </subcellularLocation>
</comment>
<dbReference type="HAMAP" id="MF_03059">
    <property type="entry name" value="mEF_G_2"/>
    <property type="match status" value="1"/>
</dbReference>
<organism evidence="7 8">
    <name type="scientific">Tetrapisispora phaffii (strain ATCC 24235 / CBS 4417 / NBRC 1672 / NRRL Y-8282 / UCD 70-5)</name>
    <name type="common">Yeast</name>
    <name type="synonym">Fabospora phaffii</name>
    <dbReference type="NCBI Taxonomy" id="1071381"/>
    <lineage>
        <taxon>Eukaryota</taxon>
        <taxon>Fungi</taxon>
        <taxon>Dikarya</taxon>
        <taxon>Ascomycota</taxon>
        <taxon>Saccharomycotina</taxon>
        <taxon>Saccharomycetes</taxon>
        <taxon>Saccharomycetales</taxon>
        <taxon>Saccharomycetaceae</taxon>
        <taxon>Tetrapisispora</taxon>
    </lineage>
</organism>
<dbReference type="PANTHER" id="PTHR43261:SF1">
    <property type="entry name" value="RIBOSOME-RELEASING FACTOR 2, MITOCHONDRIAL"/>
    <property type="match status" value="1"/>
</dbReference>
<dbReference type="Pfam" id="PF00009">
    <property type="entry name" value="GTP_EFTU"/>
    <property type="match status" value="1"/>
</dbReference>
<evidence type="ECO:0000256" key="4">
    <source>
        <dbReference type="ARBA" id="ARBA00023134"/>
    </source>
</evidence>
<dbReference type="PROSITE" id="PS00301">
    <property type="entry name" value="G_TR_1"/>
    <property type="match status" value="1"/>
</dbReference>
<dbReference type="eggNOG" id="KOG0465">
    <property type="taxonomic scope" value="Eukaryota"/>
</dbReference>
<feature type="domain" description="Tr-type G" evidence="6">
    <location>
        <begin position="25"/>
        <end position="315"/>
    </location>
</feature>
<evidence type="ECO:0000313" key="7">
    <source>
        <dbReference type="EMBL" id="CCE64593.1"/>
    </source>
</evidence>
<dbReference type="NCBIfam" id="TIGR00231">
    <property type="entry name" value="small_GTP"/>
    <property type="match status" value="1"/>
</dbReference>
<feature type="binding site" evidence="5">
    <location>
        <begin position="34"/>
        <end position="41"/>
    </location>
    <ligand>
        <name>GTP</name>
        <dbReference type="ChEBI" id="CHEBI:37565"/>
    </ligand>
</feature>
<dbReference type="GO" id="GO:0051881">
    <property type="term" value="P:regulation of mitochondrial membrane potential"/>
    <property type="evidence" value="ECO:0007669"/>
    <property type="project" value="EnsemblFungi"/>
</dbReference>
<feature type="binding site" evidence="5">
    <location>
        <begin position="151"/>
        <end position="154"/>
    </location>
    <ligand>
        <name>GTP</name>
        <dbReference type="ChEBI" id="CHEBI:37565"/>
    </ligand>
</feature>